<keyword evidence="1" id="KW-1133">Transmembrane helix</keyword>
<protein>
    <submittedName>
        <fullName evidence="2">Uncharacterized protein</fullName>
    </submittedName>
</protein>
<feature type="transmembrane region" description="Helical" evidence="1">
    <location>
        <begin position="6"/>
        <end position="25"/>
    </location>
</feature>
<dbReference type="AlphaFoldDB" id="A0A6C0HVM1"/>
<keyword evidence="1" id="KW-0812">Transmembrane</keyword>
<organism evidence="2">
    <name type="scientific">viral metagenome</name>
    <dbReference type="NCBI Taxonomy" id="1070528"/>
    <lineage>
        <taxon>unclassified sequences</taxon>
        <taxon>metagenomes</taxon>
        <taxon>organismal metagenomes</taxon>
    </lineage>
</organism>
<dbReference type="EMBL" id="MN740020">
    <property type="protein sequence ID" value="QHT84579.1"/>
    <property type="molecule type" value="Genomic_DNA"/>
</dbReference>
<reference evidence="2" key="1">
    <citation type="journal article" date="2020" name="Nature">
        <title>Giant virus diversity and host interactions through global metagenomics.</title>
        <authorList>
            <person name="Schulz F."/>
            <person name="Roux S."/>
            <person name="Paez-Espino D."/>
            <person name="Jungbluth S."/>
            <person name="Walsh D.A."/>
            <person name="Denef V.J."/>
            <person name="McMahon K.D."/>
            <person name="Konstantinidis K.T."/>
            <person name="Eloe-Fadrosh E.A."/>
            <person name="Kyrpides N.C."/>
            <person name="Woyke T."/>
        </authorList>
    </citation>
    <scope>NUCLEOTIDE SEQUENCE</scope>
    <source>
        <strain evidence="2">GVMAG-M-3300023184-177</strain>
    </source>
</reference>
<sequence>MEILAYIIIGLISVAIGAVCINLVLEKEQRDKYNSIKTYLLFFLIGIIIHVFTQITNLDQLYCDKQCRIKLGLK</sequence>
<name>A0A6C0HVM1_9ZZZZ</name>
<evidence type="ECO:0000313" key="2">
    <source>
        <dbReference type="EMBL" id="QHT84579.1"/>
    </source>
</evidence>
<evidence type="ECO:0000256" key="1">
    <source>
        <dbReference type="SAM" id="Phobius"/>
    </source>
</evidence>
<feature type="transmembrane region" description="Helical" evidence="1">
    <location>
        <begin position="37"/>
        <end position="55"/>
    </location>
</feature>
<proteinExistence type="predicted"/>
<keyword evidence="1" id="KW-0472">Membrane</keyword>
<accession>A0A6C0HVM1</accession>